<dbReference type="HAMAP" id="MF_00105">
    <property type="entry name" value="GreA_GreB"/>
    <property type="match status" value="1"/>
</dbReference>
<dbReference type="PROSITE" id="PS00830">
    <property type="entry name" value="GREAB_2"/>
    <property type="match status" value="1"/>
</dbReference>
<gene>
    <name evidence="8 12" type="primary">greA</name>
    <name evidence="12" type="ORF">SIID45300_01421</name>
</gene>
<dbReference type="PROSITE" id="PS00829">
    <property type="entry name" value="GREAB_1"/>
    <property type="match status" value="1"/>
</dbReference>
<protein>
    <recommendedName>
        <fullName evidence="2 8">Transcription elongation factor GreA</fullName>
    </recommendedName>
    <alternativeName>
        <fullName evidence="7 8">Transcript cleavage factor GreA</fullName>
    </alternativeName>
</protein>
<dbReference type="InterPro" id="IPR036953">
    <property type="entry name" value="GreA/GreB_C_sf"/>
</dbReference>
<feature type="domain" description="Transcription elongation factor GreA/GreB N-terminal" evidence="11">
    <location>
        <begin position="5"/>
        <end position="75"/>
    </location>
</feature>
<keyword evidence="5 8" id="KW-0804">Transcription</keyword>
<dbReference type="SUPFAM" id="SSF54534">
    <property type="entry name" value="FKBP-like"/>
    <property type="match status" value="1"/>
</dbReference>
<dbReference type="InterPro" id="IPR006359">
    <property type="entry name" value="Tscrpt_elong_fac_GreA"/>
</dbReference>
<dbReference type="PIRSF" id="PIRSF006092">
    <property type="entry name" value="GreA_GreB"/>
    <property type="match status" value="1"/>
</dbReference>
<comment type="similarity">
    <text evidence="1 8 9">Belongs to the GreA/GreB family.</text>
</comment>
<keyword evidence="12" id="KW-0648">Protein biosynthesis</keyword>
<dbReference type="Pfam" id="PF01272">
    <property type="entry name" value="GreA_GreB"/>
    <property type="match status" value="1"/>
</dbReference>
<keyword evidence="13" id="KW-1185">Reference proteome</keyword>
<dbReference type="NCBIfam" id="NF001263">
    <property type="entry name" value="PRK00226.1-4"/>
    <property type="match status" value="1"/>
</dbReference>
<evidence type="ECO:0000313" key="12">
    <source>
        <dbReference type="EMBL" id="GAB0057100.1"/>
    </source>
</evidence>
<evidence type="ECO:0000256" key="5">
    <source>
        <dbReference type="ARBA" id="ARBA00023163"/>
    </source>
</evidence>
<dbReference type="InterPro" id="IPR022691">
    <property type="entry name" value="Tscrpt_elong_fac_GreA/B_N"/>
</dbReference>
<dbReference type="GO" id="GO:0003746">
    <property type="term" value="F:translation elongation factor activity"/>
    <property type="evidence" value="ECO:0007669"/>
    <property type="project" value="UniProtKB-KW"/>
</dbReference>
<keyword evidence="4 8" id="KW-0238">DNA-binding</keyword>
<dbReference type="NCBIfam" id="NF001261">
    <property type="entry name" value="PRK00226.1-2"/>
    <property type="match status" value="1"/>
</dbReference>
<evidence type="ECO:0000256" key="9">
    <source>
        <dbReference type="RuleBase" id="RU000556"/>
    </source>
</evidence>
<dbReference type="InterPro" id="IPR036805">
    <property type="entry name" value="Tscrpt_elong_fac_GreA/B_N_sf"/>
</dbReference>
<proteinExistence type="inferred from homology"/>
<dbReference type="InterPro" id="IPR001437">
    <property type="entry name" value="Tscrpt_elong_fac_GreA/B_C"/>
</dbReference>
<dbReference type="PANTHER" id="PTHR30437">
    <property type="entry name" value="TRANSCRIPTION ELONGATION FACTOR GREA"/>
    <property type="match status" value="1"/>
</dbReference>
<evidence type="ECO:0000256" key="3">
    <source>
        <dbReference type="ARBA" id="ARBA00023015"/>
    </source>
</evidence>
<keyword evidence="3 8" id="KW-0805">Transcription regulation</keyword>
<comment type="function">
    <text evidence="6 8 9">Necessary for efficient RNA polymerase transcription elongation past template-encoded arresting sites. The arresting sites in DNA have the property of trapping a certain fraction of elongating RNA polymerases that pass through, resulting in locked ternary complexes. Cleavage of the nascent transcript by cleavage factors such as GreA or GreB allows the resumption of elongation from the new 3'terminus. GreA releases sequences of 2 to 3 nucleotides.</text>
</comment>
<evidence type="ECO:0000256" key="2">
    <source>
        <dbReference type="ARBA" id="ARBA00013729"/>
    </source>
</evidence>
<evidence type="ECO:0000259" key="11">
    <source>
        <dbReference type="Pfam" id="PF03449"/>
    </source>
</evidence>
<sequence length="157" mass="17511">MNKKVPMTLQGAEKLKAELKRRKSEERSRIVEAISVARDHGDLSENAEYHAAKEQQSFNEGRIQEIESMLALAEIIDTSRIRSTKVVFGAKVTVVDEKTDTESVYRIVGEDEADLEQGMISITSPMARGMIGKEVGDTIEVRAPSGVLRYEILAIQF</sequence>
<dbReference type="PANTHER" id="PTHR30437:SF4">
    <property type="entry name" value="TRANSCRIPTION ELONGATION FACTOR GREA"/>
    <property type="match status" value="1"/>
</dbReference>
<dbReference type="NCBIfam" id="NF001264">
    <property type="entry name" value="PRK00226.1-5"/>
    <property type="match status" value="1"/>
</dbReference>
<evidence type="ECO:0000256" key="6">
    <source>
        <dbReference type="ARBA" id="ARBA00024916"/>
    </source>
</evidence>
<dbReference type="RefSeq" id="WP_420904807.1">
    <property type="nucleotide sequence ID" value="NZ_BAAFGK010000004.1"/>
</dbReference>
<evidence type="ECO:0000256" key="8">
    <source>
        <dbReference type="HAMAP-Rule" id="MF_00105"/>
    </source>
</evidence>
<name>A0ABQ0C891_9PROT</name>
<dbReference type="SUPFAM" id="SSF46557">
    <property type="entry name" value="GreA transcript cleavage protein, N-terminal domain"/>
    <property type="match status" value="1"/>
</dbReference>
<evidence type="ECO:0000256" key="1">
    <source>
        <dbReference type="ARBA" id="ARBA00008213"/>
    </source>
</evidence>
<dbReference type="EMBL" id="BAAFGK010000004">
    <property type="protein sequence ID" value="GAB0057100.1"/>
    <property type="molecule type" value="Genomic_DNA"/>
</dbReference>
<dbReference type="InterPro" id="IPR018151">
    <property type="entry name" value="TF_GreA/GreB_CS"/>
</dbReference>
<feature type="domain" description="Transcription elongation factor GreA/GreB C-terminal" evidence="10">
    <location>
        <begin position="84"/>
        <end position="156"/>
    </location>
</feature>
<dbReference type="NCBIfam" id="TIGR01462">
    <property type="entry name" value="greA"/>
    <property type="match status" value="1"/>
</dbReference>
<evidence type="ECO:0000256" key="7">
    <source>
        <dbReference type="ARBA" id="ARBA00030776"/>
    </source>
</evidence>
<dbReference type="Proteomes" id="UP001628193">
    <property type="component" value="Unassembled WGS sequence"/>
</dbReference>
<organism evidence="12 13">
    <name type="scientific">Candidatus Magnetaquiglobus chichijimensis</name>
    <dbReference type="NCBI Taxonomy" id="3141448"/>
    <lineage>
        <taxon>Bacteria</taxon>
        <taxon>Pseudomonadati</taxon>
        <taxon>Pseudomonadota</taxon>
        <taxon>Magnetococcia</taxon>
        <taxon>Magnetococcales</taxon>
        <taxon>Candidatus Magnetaquicoccaceae</taxon>
        <taxon>Candidatus Magnetaquiglobus</taxon>
    </lineage>
</organism>
<evidence type="ECO:0000313" key="13">
    <source>
        <dbReference type="Proteomes" id="UP001628193"/>
    </source>
</evidence>
<evidence type="ECO:0000256" key="4">
    <source>
        <dbReference type="ARBA" id="ARBA00023125"/>
    </source>
</evidence>
<reference evidence="12 13" key="1">
    <citation type="submission" date="2024-09" db="EMBL/GenBank/DDBJ databases">
        <title>Draft genome sequence of Candidatus Magnetaquicoccaceae bacterium FCR-1.</title>
        <authorList>
            <person name="Shimoshige H."/>
            <person name="Shimamura S."/>
            <person name="Taoka A."/>
            <person name="Kobayashi H."/>
            <person name="Maekawa T."/>
        </authorList>
    </citation>
    <scope>NUCLEOTIDE SEQUENCE [LARGE SCALE GENOMIC DNA]</scope>
    <source>
        <strain evidence="12 13">FCR-1</strain>
    </source>
</reference>
<evidence type="ECO:0000259" key="10">
    <source>
        <dbReference type="Pfam" id="PF01272"/>
    </source>
</evidence>
<dbReference type="Gene3D" id="3.10.50.30">
    <property type="entry name" value="Transcription elongation factor, GreA/GreB, C-terminal domain"/>
    <property type="match status" value="1"/>
</dbReference>
<keyword evidence="12" id="KW-0251">Elongation factor</keyword>
<dbReference type="InterPro" id="IPR028624">
    <property type="entry name" value="Tscrpt_elong_fac_GreA/B"/>
</dbReference>
<dbReference type="Gene3D" id="1.10.287.180">
    <property type="entry name" value="Transcription elongation factor, GreA/GreB, N-terminal domain"/>
    <property type="match status" value="1"/>
</dbReference>
<dbReference type="Pfam" id="PF03449">
    <property type="entry name" value="GreA_GreB_N"/>
    <property type="match status" value="1"/>
</dbReference>
<accession>A0ABQ0C891</accession>
<dbReference type="InterPro" id="IPR023459">
    <property type="entry name" value="Tscrpt_elong_fac_GreA/B_fam"/>
</dbReference>
<comment type="caution">
    <text evidence="12">The sequence shown here is derived from an EMBL/GenBank/DDBJ whole genome shotgun (WGS) entry which is preliminary data.</text>
</comment>